<reference evidence="1 2" key="1">
    <citation type="submission" date="2024-04" db="EMBL/GenBank/DDBJ databases">
        <authorList>
            <person name="Fracassetti M."/>
        </authorList>
    </citation>
    <scope>NUCLEOTIDE SEQUENCE [LARGE SCALE GENOMIC DNA]</scope>
</reference>
<accession>A0AAV2D360</accession>
<evidence type="ECO:0000313" key="2">
    <source>
        <dbReference type="Proteomes" id="UP001497516"/>
    </source>
</evidence>
<dbReference type="Proteomes" id="UP001497516">
    <property type="component" value="Chromosome 10"/>
</dbReference>
<organism evidence="1 2">
    <name type="scientific">Linum trigynum</name>
    <dbReference type="NCBI Taxonomy" id="586398"/>
    <lineage>
        <taxon>Eukaryota</taxon>
        <taxon>Viridiplantae</taxon>
        <taxon>Streptophyta</taxon>
        <taxon>Embryophyta</taxon>
        <taxon>Tracheophyta</taxon>
        <taxon>Spermatophyta</taxon>
        <taxon>Magnoliopsida</taxon>
        <taxon>eudicotyledons</taxon>
        <taxon>Gunneridae</taxon>
        <taxon>Pentapetalae</taxon>
        <taxon>rosids</taxon>
        <taxon>fabids</taxon>
        <taxon>Malpighiales</taxon>
        <taxon>Linaceae</taxon>
        <taxon>Linum</taxon>
    </lineage>
</organism>
<sequence length="77" mass="8516">MGAGPIARSRFNSTLGTLLSFLRTTVERIIDTPQSSNDFESLCSVSGNKCVDFITSRGHHLPLRSYDFPMSDSTLVY</sequence>
<gene>
    <name evidence="1" type="ORF">LTRI10_LOCUS9994</name>
</gene>
<protein>
    <submittedName>
        <fullName evidence="1">Uncharacterized protein</fullName>
    </submittedName>
</protein>
<dbReference type="AlphaFoldDB" id="A0AAV2D360"/>
<evidence type="ECO:0000313" key="1">
    <source>
        <dbReference type="EMBL" id="CAL1363596.1"/>
    </source>
</evidence>
<dbReference type="EMBL" id="OZ034814">
    <property type="protein sequence ID" value="CAL1363596.1"/>
    <property type="molecule type" value="Genomic_DNA"/>
</dbReference>
<keyword evidence="2" id="KW-1185">Reference proteome</keyword>
<name>A0AAV2D360_9ROSI</name>
<proteinExistence type="predicted"/>